<dbReference type="EMBL" id="JWZT01005390">
    <property type="protein sequence ID" value="KII60982.1"/>
    <property type="molecule type" value="Genomic_DNA"/>
</dbReference>
<dbReference type="AlphaFoldDB" id="A0A0C2IVV5"/>
<proteinExistence type="predicted"/>
<gene>
    <name evidence="1" type="ORF">RF11_13955</name>
</gene>
<accession>A0A0C2IVV5</accession>
<reference evidence="1 2" key="1">
    <citation type="journal article" date="2014" name="Genome Biol. Evol.">
        <title>The genome of the myxosporean Thelohanellus kitauei shows adaptations to nutrient acquisition within its fish host.</title>
        <authorList>
            <person name="Yang Y."/>
            <person name="Xiong J."/>
            <person name="Zhou Z."/>
            <person name="Huo F."/>
            <person name="Miao W."/>
            <person name="Ran C."/>
            <person name="Liu Y."/>
            <person name="Zhang J."/>
            <person name="Feng J."/>
            <person name="Wang M."/>
            <person name="Wang M."/>
            <person name="Wang L."/>
            <person name="Yao B."/>
        </authorList>
    </citation>
    <scope>NUCLEOTIDE SEQUENCE [LARGE SCALE GENOMIC DNA]</scope>
    <source>
        <strain evidence="1">Wuqing</strain>
    </source>
</reference>
<dbReference type="InterPro" id="IPR018247">
    <property type="entry name" value="EF_Hand_1_Ca_BS"/>
</dbReference>
<keyword evidence="2" id="KW-1185">Reference proteome</keyword>
<protein>
    <submittedName>
        <fullName evidence="1">Uncharacterized protein</fullName>
    </submittedName>
</protein>
<name>A0A0C2IVV5_THEKT</name>
<dbReference type="PROSITE" id="PS00018">
    <property type="entry name" value="EF_HAND_1"/>
    <property type="match status" value="1"/>
</dbReference>
<sequence>MSRIVYIRKDGKFIREDKSIPADSVKTESQQPDVGFIKIQLQFENNVYPLDHRTSAERLIQNESRNVRILEDYFITARDSIDEKYKQRYKDIRVMKNQMIKDYKRNSHFSFRSADINTEGILNIEDFSERVDVINKLLIDCFINSHN</sequence>
<evidence type="ECO:0000313" key="1">
    <source>
        <dbReference type="EMBL" id="KII60982.1"/>
    </source>
</evidence>
<evidence type="ECO:0000313" key="2">
    <source>
        <dbReference type="Proteomes" id="UP000031668"/>
    </source>
</evidence>
<organism evidence="1 2">
    <name type="scientific">Thelohanellus kitauei</name>
    <name type="common">Myxosporean</name>
    <dbReference type="NCBI Taxonomy" id="669202"/>
    <lineage>
        <taxon>Eukaryota</taxon>
        <taxon>Metazoa</taxon>
        <taxon>Cnidaria</taxon>
        <taxon>Myxozoa</taxon>
        <taxon>Myxosporea</taxon>
        <taxon>Bivalvulida</taxon>
        <taxon>Platysporina</taxon>
        <taxon>Myxobolidae</taxon>
        <taxon>Thelohanellus</taxon>
    </lineage>
</organism>
<dbReference type="Proteomes" id="UP000031668">
    <property type="component" value="Unassembled WGS sequence"/>
</dbReference>
<comment type="caution">
    <text evidence="1">The sequence shown here is derived from an EMBL/GenBank/DDBJ whole genome shotgun (WGS) entry which is preliminary data.</text>
</comment>